<proteinExistence type="predicted"/>
<organism evidence="3 4">
    <name type="scientific">Iphiclides podalirius</name>
    <name type="common">scarce swallowtail</name>
    <dbReference type="NCBI Taxonomy" id="110791"/>
    <lineage>
        <taxon>Eukaryota</taxon>
        <taxon>Metazoa</taxon>
        <taxon>Ecdysozoa</taxon>
        <taxon>Arthropoda</taxon>
        <taxon>Hexapoda</taxon>
        <taxon>Insecta</taxon>
        <taxon>Pterygota</taxon>
        <taxon>Neoptera</taxon>
        <taxon>Endopterygota</taxon>
        <taxon>Lepidoptera</taxon>
        <taxon>Glossata</taxon>
        <taxon>Ditrysia</taxon>
        <taxon>Papilionoidea</taxon>
        <taxon>Papilionidae</taxon>
        <taxon>Papilioninae</taxon>
        <taxon>Iphiclides</taxon>
    </lineage>
</organism>
<feature type="region of interest" description="Disordered" evidence="1">
    <location>
        <begin position="137"/>
        <end position="158"/>
    </location>
</feature>
<accession>A0ABN8IQV0</accession>
<reference evidence="3" key="1">
    <citation type="submission" date="2022-03" db="EMBL/GenBank/DDBJ databases">
        <authorList>
            <person name="Martin H S."/>
        </authorList>
    </citation>
    <scope>NUCLEOTIDE SEQUENCE</scope>
</reference>
<evidence type="ECO:0000313" key="4">
    <source>
        <dbReference type="Proteomes" id="UP000837857"/>
    </source>
</evidence>
<sequence length="298" mass="33100">MGFGVLICFVVAARAMNPRNTAPTEITFNNEKQIAERKLFGTGKKFYLFGLKNPNASLALPLHTDDEQTPANNFTDIVLQFVNSSICNCGTEKAKEKIPIIKLVLKGIFKLPFVQYLIDENTQNGILKQLTECAERPVTARERRKRKKSRNKHRNRSGDMGLRAFFTGAIVNGGESEESKKTMTIKFKSILDDILKTEGAKLREESKQALMKLILELDRLRKSKNSELHTDDGSANGEDKGASPNKDTDEDDDASLTSDNKEFRANDGNGSTRGAASDEIVIDHNMEISVRMNGGKAD</sequence>
<feature type="compositionally biased region" description="Basic residues" evidence="1">
    <location>
        <begin position="142"/>
        <end position="155"/>
    </location>
</feature>
<gene>
    <name evidence="3" type="ORF">IPOD504_LOCUS12779</name>
</gene>
<keyword evidence="4" id="KW-1185">Reference proteome</keyword>
<dbReference type="EMBL" id="OW152842">
    <property type="protein sequence ID" value="CAH2064512.1"/>
    <property type="molecule type" value="Genomic_DNA"/>
</dbReference>
<evidence type="ECO:0000256" key="1">
    <source>
        <dbReference type="SAM" id="MobiDB-lite"/>
    </source>
</evidence>
<name>A0ABN8IQV0_9NEOP</name>
<feature type="region of interest" description="Disordered" evidence="1">
    <location>
        <begin position="226"/>
        <end position="280"/>
    </location>
</feature>
<feature type="signal peptide" evidence="2">
    <location>
        <begin position="1"/>
        <end position="15"/>
    </location>
</feature>
<protein>
    <submittedName>
        <fullName evidence="3">Uncharacterized protein</fullName>
    </submittedName>
</protein>
<evidence type="ECO:0000313" key="3">
    <source>
        <dbReference type="EMBL" id="CAH2064512.1"/>
    </source>
</evidence>
<evidence type="ECO:0000256" key="2">
    <source>
        <dbReference type="SAM" id="SignalP"/>
    </source>
</evidence>
<feature type="non-terminal residue" evidence="3">
    <location>
        <position position="298"/>
    </location>
</feature>
<feature type="chain" id="PRO_5045082676" evidence="2">
    <location>
        <begin position="16"/>
        <end position="298"/>
    </location>
</feature>
<dbReference type="Proteomes" id="UP000837857">
    <property type="component" value="Chromosome 30"/>
</dbReference>
<keyword evidence="2" id="KW-0732">Signal</keyword>
<feature type="compositionally biased region" description="Basic and acidic residues" evidence="1">
    <location>
        <begin position="226"/>
        <end position="241"/>
    </location>
</feature>